<comment type="caution">
    <text evidence="1">The sequence shown here is derived from an EMBL/GenBank/DDBJ whole genome shotgun (WGS) entry which is preliminary data.</text>
</comment>
<gene>
    <name evidence="1" type="primary">jg19576</name>
    <name evidence="1" type="ORF">PAEG_LOCUS6191</name>
</gene>
<protein>
    <submittedName>
        <fullName evidence="1">Jg19576 protein</fullName>
    </submittedName>
</protein>
<keyword evidence="2" id="KW-1185">Reference proteome</keyword>
<organism evidence="1 2">
    <name type="scientific">Pararge aegeria aegeria</name>
    <dbReference type="NCBI Taxonomy" id="348720"/>
    <lineage>
        <taxon>Eukaryota</taxon>
        <taxon>Metazoa</taxon>
        <taxon>Ecdysozoa</taxon>
        <taxon>Arthropoda</taxon>
        <taxon>Hexapoda</taxon>
        <taxon>Insecta</taxon>
        <taxon>Pterygota</taxon>
        <taxon>Neoptera</taxon>
        <taxon>Endopterygota</taxon>
        <taxon>Lepidoptera</taxon>
        <taxon>Glossata</taxon>
        <taxon>Ditrysia</taxon>
        <taxon>Papilionoidea</taxon>
        <taxon>Nymphalidae</taxon>
        <taxon>Satyrinae</taxon>
        <taxon>Satyrini</taxon>
        <taxon>Parargina</taxon>
        <taxon>Pararge</taxon>
    </lineage>
</organism>
<accession>A0A8S4QXZ8</accession>
<name>A0A8S4QXZ8_9NEOP</name>
<dbReference type="AlphaFoldDB" id="A0A8S4QXZ8"/>
<dbReference type="EMBL" id="CAKXAJ010019461">
    <property type="protein sequence ID" value="CAH2218355.1"/>
    <property type="molecule type" value="Genomic_DNA"/>
</dbReference>
<proteinExistence type="predicted"/>
<dbReference type="Proteomes" id="UP000838756">
    <property type="component" value="Unassembled WGS sequence"/>
</dbReference>
<sequence length="46" mass="5343">RQPEIEQLERDMRHLACSLAEEDGKLKLREAVIAQWDFDVTFGANL</sequence>
<evidence type="ECO:0000313" key="2">
    <source>
        <dbReference type="Proteomes" id="UP000838756"/>
    </source>
</evidence>
<reference evidence="1" key="1">
    <citation type="submission" date="2022-03" db="EMBL/GenBank/DDBJ databases">
        <authorList>
            <person name="Lindestad O."/>
        </authorList>
    </citation>
    <scope>NUCLEOTIDE SEQUENCE</scope>
</reference>
<feature type="non-terminal residue" evidence="1">
    <location>
        <position position="1"/>
    </location>
</feature>
<evidence type="ECO:0000313" key="1">
    <source>
        <dbReference type="EMBL" id="CAH2218355.1"/>
    </source>
</evidence>